<dbReference type="OrthoDB" id="4186058at2759"/>
<reference evidence="2 3" key="1">
    <citation type="journal article" date="2017" name="Biotechnol. Biofuels">
        <title>Differential beta-glucosidase expression as a function of carbon source availability in Talaromyces amestolkiae: a genomic and proteomic approach.</title>
        <authorList>
            <person name="de Eugenio L.I."/>
            <person name="Mendez-Liter J.A."/>
            <person name="Nieto-Dominguez M."/>
            <person name="Alonso L."/>
            <person name="Gil-Munoz J."/>
            <person name="Barriuso J."/>
            <person name="Prieto A."/>
            <person name="Martinez M.J."/>
        </authorList>
    </citation>
    <scope>NUCLEOTIDE SEQUENCE [LARGE SCALE GENOMIC DNA]</scope>
    <source>
        <strain evidence="2 3">CIB</strain>
    </source>
</reference>
<dbReference type="GeneID" id="63797396"/>
<feature type="compositionally biased region" description="Polar residues" evidence="1">
    <location>
        <begin position="207"/>
        <end position="221"/>
    </location>
</feature>
<evidence type="ECO:0000313" key="3">
    <source>
        <dbReference type="Proteomes" id="UP000249363"/>
    </source>
</evidence>
<protein>
    <submittedName>
        <fullName evidence="2">Uncharacterized protein</fullName>
    </submittedName>
</protein>
<feature type="compositionally biased region" description="Low complexity" evidence="1">
    <location>
        <begin position="9"/>
        <end position="26"/>
    </location>
</feature>
<feature type="compositionally biased region" description="Basic residues" evidence="1">
    <location>
        <begin position="136"/>
        <end position="146"/>
    </location>
</feature>
<evidence type="ECO:0000313" key="2">
    <source>
        <dbReference type="EMBL" id="RAO72170.1"/>
    </source>
</evidence>
<feature type="region of interest" description="Disordered" evidence="1">
    <location>
        <begin position="84"/>
        <end position="106"/>
    </location>
</feature>
<feature type="compositionally biased region" description="Polar residues" evidence="1">
    <location>
        <begin position="147"/>
        <end position="162"/>
    </location>
</feature>
<sequence>MGKRPLTRSTSATSSPSASCPGGRQKPGPPPKRSFIPSTGDPVDHGRNAASDSREDNIYFGDILLDDGAQDAGYEADVEIVRPYAIEEPDEETDQTPTSVATPKLLDSTEQWQKELLNSLRGLYCDSDSTDTPPLTRHKRGRKRKPGTSTTSYQDFQSSQQTVKDRGADVEMGGGVGLLSPKRRRRKSTRSGEDINVSHGSLLASEYASTASSPVNLSTGTHENEKPPLLRRELSAKDRMDID</sequence>
<keyword evidence="3" id="KW-1185">Reference proteome</keyword>
<dbReference type="Proteomes" id="UP000249363">
    <property type="component" value="Unassembled WGS sequence"/>
</dbReference>
<comment type="caution">
    <text evidence="2">The sequence shown here is derived from an EMBL/GenBank/DDBJ whole genome shotgun (WGS) entry which is preliminary data.</text>
</comment>
<accession>A0A364L8M7</accession>
<gene>
    <name evidence="2" type="ORF">BHQ10_008182</name>
</gene>
<feature type="region of interest" description="Disordered" evidence="1">
    <location>
        <begin position="123"/>
        <end position="243"/>
    </location>
</feature>
<feature type="region of interest" description="Disordered" evidence="1">
    <location>
        <begin position="1"/>
        <end position="56"/>
    </location>
</feature>
<dbReference type="RefSeq" id="XP_040736684.1">
    <property type="nucleotide sequence ID" value="XM_040880959.1"/>
</dbReference>
<feature type="compositionally biased region" description="Basic and acidic residues" evidence="1">
    <location>
        <begin position="222"/>
        <end position="243"/>
    </location>
</feature>
<dbReference type="AlphaFoldDB" id="A0A364L8M7"/>
<proteinExistence type="predicted"/>
<feature type="compositionally biased region" description="Basic and acidic residues" evidence="1">
    <location>
        <begin position="42"/>
        <end position="56"/>
    </location>
</feature>
<dbReference type="EMBL" id="MIKG01000018">
    <property type="protein sequence ID" value="RAO72170.1"/>
    <property type="molecule type" value="Genomic_DNA"/>
</dbReference>
<name>A0A364L8M7_TALAM</name>
<organism evidence="2 3">
    <name type="scientific">Talaromyces amestolkiae</name>
    <dbReference type="NCBI Taxonomy" id="1196081"/>
    <lineage>
        <taxon>Eukaryota</taxon>
        <taxon>Fungi</taxon>
        <taxon>Dikarya</taxon>
        <taxon>Ascomycota</taxon>
        <taxon>Pezizomycotina</taxon>
        <taxon>Eurotiomycetes</taxon>
        <taxon>Eurotiomycetidae</taxon>
        <taxon>Eurotiales</taxon>
        <taxon>Trichocomaceae</taxon>
        <taxon>Talaromyces</taxon>
        <taxon>Talaromyces sect. Talaromyces</taxon>
    </lineage>
</organism>
<evidence type="ECO:0000256" key="1">
    <source>
        <dbReference type="SAM" id="MobiDB-lite"/>
    </source>
</evidence>